<dbReference type="EMBL" id="CP006841">
    <property type="protein sequence ID" value="ALA67202.1"/>
    <property type="molecule type" value="Genomic_DNA"/>
</dbReference>
<dbReference type="Gene3D" id="3.40.1350.10">
    <property type="match status" value="1"/>
</dbReference>
<dbReference type="AlphaFoldDB" id="A0A0K2GZI0"/>
<dbReference type="KEGG" id="clw:CLAC_05175"/>
<dbReference type="SUPFAM" id="SSF52980">
    <property type="entry name" value="Restriction endonuclease-like"/>
    <property type="match status" value="1"/>
</dbReference>
<evidence type="ECO:0000313" key="3">
    <source>
        <dbReference type="EMBL" id="ALA67202.1"/>
    </source>
</evidence>
<dbReference type="PANTHER" id="PTHR34039:SF1">
    <property type="entry name" value="UPF0102 PROTEIN YRAN"/>
    <property type="match status" value="1"/>
</dbReference>
<evidence type="ECO:0000256" key="1">
    <source>
        <dbReference type="ARBA" id="ARBA00006738"/>
    </source>
</evidence>
<gene>
    <name evidence="3" type="ORF">CLAC_05175</name>
</gene>
<dbReference type="InterPro" id="IPR011335">
    <property type="entry name" value="Restrct_endonuc-II-like"/>
</dbReference>
<dbReference type="Proteomes" id="UP000058446">
    <property type="component" value="Chromosome"/>
</dbReference>
<dbReference type="GO" id="GO:0003676">
    <property type="term" value="F:nucleic acid binding"/>
    <property type="evidence" value="ECO:0007669"/>
    <property type="project" value="InterPro"/>
</dbReference>
<dbReference type="OrthoDB" id="9794876at2"/>
<keyword evidence="4" id="KW-1185">Reference proteome</keyword>
<sequence>MRGIQMAKRIAVDLAEYWEGLAGLRLSHLEPKQLGAVGEEIACRELISRGWSLLDRNVRVSRDEVDLLFYFDGDLHVVEVKTRSGYGFGLGRESVTPAKLAKMRRAATTWLGTDRPSRLYRSICFDCAEITVVTEFEVEFDLIERIESP</sequence>
<dbReference type="Pfam" id="PF02021">
    <property type="entry name" value="UPF0102"/>
    <property type="match status" value="1"/>
</dbReference>
<dbReference type="STRING" id="1408189.CLAC_05175"/>
<comment type="similarity">
    <text evidence="1 2">Belongs to the UPF0102 family.</text>
</comment>
<accession>A0A0K2GZI0</accession>
<dbReference type="InterPro" id="IPR003509">
    <property type="entry name" value="UPF0102_YraN-like"/>
</dbReference>
<dbReference type="PANTHER" id="PTHR34039">
    <property type="entry name" value="UPF0102 PROTEIN YRAN"/>
    <property type="match status" value="1"/>
</dbReference>
<name>A0A0K2GZI0_9CORY</name>
<dbReference type="HAMAP" id="MF_00048">
    <property type="entry name" value="UPF0102"/>
    <property type="match status" value="1"/>
</dbReference>
<proteinExistence type="inferred from homology"/>
<evidence type="ECO:0000313" key="4">
    <source>
        <dbReference type="Proteomes" id="UP000058446"/>
    </source>
</evidence>
<dbReference type="PATRIC" id="fig|1408189.4.peg.1029"/>
<dbReference type="InterPro" id="IPR011856">
    <property type="entry name" value="tRNA_endonuc-like_dom_sf"/>
</dbReference>
<protein>
    <recommendedName>
        <fullName evidence="2">UPF0102 protein CLAC_05175</fullName>
    </recommendedName>
</protein>
<evidence type="ECO:0000256" key="2">
    <source>
        <dbReference type="HAMAP-Rule" id="MF_00048"/>
    </source>
</evidence>
<organism evidence="3 4">
    <name type="scientific">Corynebacterium lactis RW2-5</name>
    <dbReference type="NCBI Taxonomy" id="1408189"/>
    <lineage>
        <taxon>Bacteria</taxon>
        <taxon>Bacillati</taxon>
        <taxon>Actinomycetota</taxon>
        <taxon>Actinomycetes</taxon>
        <taxon>Mycobacteriales</taxon>
        <taxon>Corynebacteriaceae</taxon>
        <taxon>Corynebacterium</taxon>
    </lineage>
</organism>
<reference evidence="3 4" key="1">
    <citation type="submission" date="2013-10" db="EMBL/GenBank/DDBJ databases">
        <title>Complete genome sequence of Corynebacterium lactis DSM 45799(T), isolated from raw cow milk.</title>
        <authorList>
            <person name="Ruckert C."/>
            <person name="Albersmeier A."/>
            <person name="Lipski A."/>
            <person name="Kalinowski J."/>
        </authorList>
    </citation>
    <scope>NUCLEOTIDE SEQUENCE [LARGE SCALE GENOMIC DNA]</scope>
    <source>
        <strain evidence="3 4">RW2-5</strain>
    </source>
</reference>